<dbReference type="Proteomes" id="UP000488299">
    <property type="component" value="Unassembled WGS sequence"/>
</dbReference>
<keyword evidence="2" id="KW-0732">Signal</keyword>
<organism evidence="3 4">
    <name type="scientific">Rudanella paleaurantiibacter</name>
    <dbReference type="NCBI Taxonomy" id="2614655"/>
    <lineage>
        <taxon>Bacteria</taxon>
        <taxon>Pseudomonadati</taxon>
        <taxon>Bacteroidota</taxon>
        <taxon>Cytophagia</taxon>
        <taxon>Cytophagales</taxon>
        <taxon>Cytophagaceae</taxon>
        <taxon>Rudanella</taxon>
    </lineage>
</organism>
<feature type="signal peptide" evidence="2">
    <location>
        <begin position="1"/>
        <end position="23"/>
    </location>
</feature>
<protein>
    <submittedName>
        <fullName evidence="3">DUF4134 domain-containing protein</fullName>
    </submittedName>
</protein>
<evidence type="ECO:0000256" key="2">
    <source>
        <dbReference type="SAM" id="SignalP"/>
    </source>
</evidence>
<comment type="caution">
    <text evidence="3">The sequence shown here is derived from an EMBL/GenBank/DDBJ whole genome shotgun (WGS) entry which is preliminary data.</text>
</comment>
<name>A0A7J5TSU6_9BACT</name>
<sequence length="100" mass="10462">MKKPNVWLMAAILLLVCVVGVHAGPIDSGLEKAASEVKGTFKSLTKLMFYVCAAIGVVSAIQVFSKMSSGDPDTRKSAGSWVGALIFAAVSVVVLEAVFM</sequence>
<dbReference type="AlphaFoldDB" id="A0A7J5TSU6"/>
<gene>
    <name evidence="3" type="ORF">F5984_23875</name>
</gene>
<keyword evidence="4" id="KW-1185">Reference proteome</keyword>
<keyword evidence="1" id="KW-0472">Membrane</keyword>
<proteinExistence type="predicted"/>
<dbReference type="RefSeq" id="WP_152126743.1">
    <property type="nucleotide sequence ID" value="NZ_WELI01000014.1"/>
</dbReference>
<keyword evidence="1" id="KW-0812">Transmembrane</keyword>
<dbReference type="InterPro" id="IPR025408">
    <property type="entry name" value="DUF4134"/>
</dbReference>
<feature type="transmembrane region" description="Helical" evidence="1">
    <location>
        <begin position="77"/>
        <end position="99"/>
    </location>
</feature>
<feature type="transmembrane region" description="Helical" evidence="1">
    <location>
        <begin position="47"/>
        <end position="65"/>
    </location>
</feature>
<keyword evidence="1" id="KW-1133">Transmembrane helix</keyword>
<evidence type="ECO:0000313" key="4">
    <source>
        <dbReference type="Proteomes" id="UP000488299"/>
    </source>
</evidence>
<feature type="chain" id="PRO_5029768859" evidence="2">
    <location>
        <begin position="24"/>
        <end position="100"/>
    </location>
</feature>
<evidence type="ECO:0000256" key="1">
    <source>
        <dbReference type="SAM" id="Phobius"/>
    </source>
</evidence>
<reference evidence="3 4" key="1">
    <citation type="submission" date="2019-10" db="EMBL/GenBank/DDBJ databases">
        <title>Rudanella paleaurantiibacter sp. nov., isolated from sludge.</title>
        <authorList>
            <person name="Xu S.Q."/>
        </authorList>
    </citation>
    <scope>NUCLEOTIDE SEQUENCE [LARGE SCALE GENOMIC DNA]</scope>
    <source>
        <strain evidence="3 4">HX-22-17</strain>
    </source>
</reference>
<dbReference type="EMBL" id="WELI01000014">
    <property type="protein sequence ID" value="KAB7726670.1"/>
    <property type="molecule type" value="Genomic_DNA"/>
</dbReference>
<dbReference type="Pfam" id="PF13572">
    <property type="entry name" value="DUF4134"/>
    <property type="match status" value="1"/>
</dbReference>
<evidence type="ECO:0000313" key="3">
    <source>
        <dbReference type="EMBL" id="KAB7726670.1"/>
    </source>
</evidence>
<accession>A0A7J5TSU6</accession>